<name>A0A3B1B813_9ZZZZ</name>
<protein>
    <submittedName>
        <fullName evidence="7">Iron-uptake factor PiuC</fullName>
    </submittedName>
</protein>
<evidence type="ECO:0000256" key="1">
    <source>
        <dbReference type="ARBA" id="ARBA00001961"/>
    </source>
</evidence>
<dbReference type="GO" id="GO:0016706">
    <property type="term" value="F:2-oxoglutarate-dependent dioxygenase activity"/>
    <property type="evidence" value="ECO:0007669"/>
    <property type="project" value="InterPro"/>
</dbReference>
<feature type="domain" description="Fe2OG dioxygenase" evidence="6">
    <location>
        <begin position="78"/>
        <end position="175"/>
    </location>
</feature>
<dbReference type="EMBL" id="UOFY01000008">
    <property type="protein sequence ID" value="VAX06450.1"/>
    <property type="molecule type" value="Genomic_DNA"/>
</dbReference>
<keyword evidence="5" id="KW-0408">Iron</keyword>
<dbReference type="Pfam" id="PF13640">
    <property type="entry name" value="2OG-FeII_Oxy_3"/>
    <property type="match status" value="1"/>
</dbReference>
<reference evidence="7" key="1">
    <citation type="submission" date="2018-06" db="EMBL/GenBank/DDBJ databases">
        <authorList>
            <person name="Zhirakovskaya E."/>
        </authorList>
    </citation>
    <scope>NUCLEOTIDE SEQUENCE</scope>
</reference>
<dbReference type="Gene3D" id="4.10.860.20">
    <property type="entry name" value="Rabenosyn, Rab binding domain"/>
    <property type="match status" value="1"/>
</dbReference>
<dbReference type="GO" id="GO:0005506">
    <property type="term" value="F:iron ion binding"/>
    <property type="evidence" value="ECO:0007669"/>
    <property type="project" value="InterPro"/>
</dbReference>
<dbReference type="HAMAP" id="MF_00657">
    <property type="entry name" value="Hydroxyl_YbiX"/>
    <property type="match status" value="1"/>
</dbReference>
<dbReference type="PANTHER" id="PTHR41536">
    <property type="entry name" value="PKHD-TYPE HYDROXYLASE YBIX"/>
    <property type="match status" value="1"/>
</dbReference>
<sequence length="223" mass="24908">MMLQIPSVLDKFRLRKVKDLLDKAQFVDGKLSAGMAAKSVKNNEEVASSDAQVSQLNNIVMGSLVSNPMFKQAALPYRVAAPFYARYRPGMTYGDHVDDPIMGKSEYYRSDVSITVFLNQVDEYEGGELVIHTAFGEQKVKLAAGDALVYPSASLHHVAEVTTGERIVAVTWVQSMIRDAAKRELLYGLNEARETLLRQNPEAQESKQVDISYANLFRMWAEV</sequence>
<dbReference type="PROSITE" id="PS51471">
    <property type="entry name" value="FE2OG_OXY"/>
    <property type="match status" value="1"/>
</dbReference>
<dbReference type="GO" id="GO:0006974">
    <property type="term" value="P:DNA damage response"/>
    <property type="evidence" value="ECO:0007669"/>
    <property type="project" value="TreeGrafter"/>
</dbReference>
<dbReference type="GO" id="GO:0006879">
    <property type="term" value="P:intracellular iron ion homeostasis"/>
    <property type="evidence" value="ECO:0007669"/>
    <property type="project" value="TreeGrafter"/>
</dbReference>
<evidence type="ECO:0000256" key="5">
    <source>
        <dbReference type="ARBA" id="ARBA00023004"/>
    </source>
</evidence>
<dbReference type="InterPro" id="IPR006620">
    <property type="entry name" value="Pro_4_hyd_alph"/>
</dbReference>
<gene>
    <name evidence="7" type="ORF">MNBD_GAMMA25-1891</name>
</gene>
<dbReference type="InterPro" id="IPR044862">
    <property type="entry name" value="Pro_4_hyd_alph_FE2OG_OXY"/>
</dbReference>
<keyword evidence="2" id="KW-0479">Metal-binding</keyword>
<proteinExistence type="inferred from homology"/>
<dbReference type="SMART" id="SM00702">
    <property type="entry name" value="P4Hc"/>
    <property type="match status" value="1"/>
</dbReference>
<comment type="cofactor">
    <cofactor evidence="1">
        <name>L-ascorbate</name>
        <dbReference type="ChEBI" id="CHEBI:38290"/>
    </cofactor>
</comment>
<dbReference type="NCBIfam" id="NF003975">
    <property type="entry name" value="PRK05467.1-4"/>
    <property type="match status" value="1"/>
</dbReference>
<evidence type="ECO:0000259" key="6">
    <source>
        <dbReference type="PROSITE" id="PS51471"/>
    </source>
</evidence>
<organism evidence="7">
    <name type="scientific">hydrothermal vent metagenome</name>
    <dbReference type="NCBI Taxonomy" id="652676"/>
    <lineage>
        <taxon>unclassified sequences</taxon>
        <taxon>metagenomes</taxon>
        <taxon>ecological metagenomes</taxon>
    </lineage>
</organism>
<keyword evidence="4" id="KW-0560">Oxidoreductase</keyword>
<dbReference type="InterPro" id="IPR005123">
    <property type="entry name" value="Oxoglu/Fe-dep_dioxygenase_dom"/>
</dbReference>
<dbReference type="GO" id="GO:0031418">
    <property type="term" value="F:L-ascorbic acid binding"/>
    <property type="evidence" value="ECO:0007669"/>
    <property type="project" value="InterPro"/>
</dbReference>
<dbReference type="AlphaFoldDB" id="A0A3B1B813"/>
<dbReference type="InterPro" id="IPR023550">
    <property type="entry name" value="PKHD_hydroxylase"/>
</dbReference>
<accession>A0A3B1B813</accession>
<evidence type="ECO:0000256" key="3">
    <source>
        <dbReference type="ARBA" id="ARBA00022964"/>
    </source>
</evidence>
<dbReference type="Gene3D" id="2.60.120.620">
    <property type="entry name" value="q2cbj1_9rhob like domain"/>
    <property type="match status" value="1"/>
</dbReference>
<evidence type="ECO:0000313" key="7">
    <source>
        <dbReference type="EMBL" id="VAX06450.1"/>
    </source>
</evidence>
<dbReference type="PANTHER" id="PTHR41536:SF1">
    <property type="entry name" value="PKHD-TYPE HYDROXYLASE YBIX"/>
    <property type="match status" value="1"/>
</dbReference>
<evidence type="ECO:0000256" key="2">
    <source>
        <dbReference type="ARBA" id="ARBA00022723"/>
    </source>
</evidence>
<dbReference type="NCBIfam" id="NF003974">
    <property type="entry name" value="PRK05467.1-3"/>
    <property type="match status" value="1"/>
</dbReference>
<evidence type="ECO:0000256" key="4">
    <source>
        <dbReference type="ARBA" id="ARBA00023002"/>
    </source>
</evidence>
<keyword evidence="3" id="KW-0223">Dioxygenase</keyword>